<dbReference type="OrthoDB" id="2988756at2759"/>
<keyword evidence="2 6" id="KW-0812">Transmembrane</keyword>
<dbReference type="STRING" id="1042311.A0A2T3Z0P7"/>
<keyword evidence="3 6" id="KW-1133">Transmembrane helix</keyword>
<feature type="transmembrane region" description="Helical" evidence="6">
    <location>
        <begin position="239"/>
        <end position="257"/>
    </location>
</feature>
<gene>
    <name evidence="8" type="ORF">M441DRAFT_147280</name>
</gene>
<sequence>MITPPQDQIFALDFEATTMNRNEMDKAQALTVQIFLLLGSAIICIAARSFIRFRQCGWKNLGLEDVLAVAGVIFFVPNVVLAYLMNTTTHWIGNQTTLKTDFIGTQPNSNEYHLMELGSKLYLYNWLSYSTALWTLKAAFLAYVIRQTAESGRRQTQQMSGFGFLLVTWVATTLAFSQSCRPLSNMWQAYPDPGRYCQPATSPVLVWVYFGFDTITTLYLAMAAMPLTLKRGKTMQETLQWLTTLLCWLIITVAALTRAITLVSNRNPGAERTAETLAIWQLFILISTVGLTECFYHPQGPFSYPSLKDIEDARFNDFIYLSRFSARQHSLAESEATIVVDPSEADMYKKDVEVLVQEVAPEGRRNSGIERKIEVSVLQESFIVAPEGPCDICGNYTRSWANDEDANKPEQRSYYFGSDIHFHVPRYGRKTSDTNETTI</sequence>
<feature type="transmembrane region" description="Helical" evidence="6">
    <location>
        <begin position="30"/>
        <end position="51"/>
    </location>
</feature>
<evidence type="ECO:0000256" key="3">
    <source>
        <dbReference type="ARBA" id="ARBA00022989"/>
    </source>
</evidence>
<evidence type="ECO:0000256" key="6">
    <source>
        <dbReference type="SAM" id="Phobius"/>
    </source>
</evidence>
<name>A0A2T3Z0P7_TRIA4</name>
<dbReference type="EMBL" id="KZ679266">
    <property type="protein sequence ID" value="PTB38344.1"/>
    <property type="molecule type" value="Genomic_DNA"/>
</dbReference>
<evidence type="ECO:0000256" key="5">
    <source>
        <dbReference type="ARBA" id="ARBA00038359"/>
    </source>
</evidence>
<evidence type="ECO:0000313" key="9">
    <source>
        <dbReference type="Proteomes" id="UP000240493"/>
    </source>
</evidence>
<organism evidence="8 9">
    <name type="scientific">Trichoderma asperellum (strain ATCC 204424 / CBS 433.97 / NBRC 101777)</name>
    <dbReference type="NCBI Taxonomy" id="1042311"/>
    <lineage>
        <taxon>Eukaryota</taxon>
        <taxon>Fungi</taxon>
        <taxon>Dikarya</taxon>
        <taxon>Ascomycota</taxon>
        <taxon>Pezizomycotina</taxon>
        <taxon>Sordariomycetes</taxon>
        <taxon>Hypocreomycetidae</taxon>
        <taxon>Hypocreales</taxon>
        <taxon>Hypocreaceae</taxon>
        <taxon>Trichoderma</taxon>
    </lineage>
</organism>
<feature type="transmembrane region" description="Helical" evidence="6">
    <location>
        <begin position="164"/>
        <end position="184"/>
    </location>
</feature>
<feature type="transmembrane region" description="Helical" evidence="6">
    <location>
        <begin position="63"/>
        <end position="85"/>
    </location>
</feature>
<evidence type="ECO:0000256" key="1">
    <source>
        <dbReference type="ARBA" id="ARBA00004141"/>
    </source>
</evidence>
<reference evidence="8 9" key="1">
    <citation type="submission" date="2016-07" db="EMBL/GenBank/DDBJ databases">
        <title>Multiple horizontal gene transfer events from other fungi enriched the ability of initially mycotrophic Trichoderma (Ascomycota) to feed on dead plant biomass.</title>
        <authorList>
            <consortium name="DOE Joint Genome Institute"/>
            <person name="Aerts A."/>
            <person name="Atanasova L."/>
            <person name="Chenthamara K."/>
            <person name="Zhang J."/>
            <person name="Grujic M."/>
            <person name="Henrissat B."/>
            <person name="Kuo A."/>
            <person name="Salamov A."/>
            <person name="Lipzen A."/>
            <person name="Labutti K."/>
            <person name="Barry K."/>
            <person name="Miao Y."/>
            <person name="Rahimi M.J."/>
            <person name="Shen Q."/>
            <person name="Grigoriev I.V."/>
            <person name="Kubicek C.P."/>
            <person name="Druzhinina I.S."/>
        </authorList>
    </citation>
    <scope>NUCLEOTIDE SEQUENCE [LARGE SCALE GENOMIC DNA]</scope>
    <source>
        <strain evidence="8 9">CBS 433.97</strain>
    </source>
</reference>
<evidence type="ECO:0000313" key="8">
    <source>
        <dbReference type="EMBL" id="PTB38344.1"/>
    </source>
</evidence>
<comment type="similarity">
    <text evidence="5">Belongs to the SAT4 family.</text>
</comment>
<feature type="transmembrane region" description="Helical" evidence="6">
    <location>
        <begin position="204"/>
        <end position="227"/>
    </location>
</feature>
<accession>A0A2T3Z0P7</accession>
<keyword evidence="4 6" id="KW-0472">Membrane</keyword>
<evidence type="ECO:0000259" key="7">
    <source>
        <dbReference type="Pfam" id="PF20684"/>
    </source>
</evidence>
<feature type="domain" description="Rhodopsin" evidence="7">
    <location>
        <begin position="57"/>
        <end position="280"/>
    </location>
</feature>
<dbReference type="GO" id="GO:0016020">
    <property type="term" value="C:membrane"/>
    <property type="evidence" value="ECO:0007669"/>
    <property type="project" value="UniProtKB-SubCell"/>
</dbReference>
<protein>
    <recommendedName>
        <fullName evidence="7">Rhodopsin domain-containing protein</fullName>
    </recommendedName>
</protein>
<dbReference type="InterPro" id="IPR052337">
    <property type="entry name" value="SAT4-like"/>
</dbReference>
<evidence type="ECO:0000256" key="2">
    <source>
        <dbReference type="ARBA" id="ARBA00022692"/>
    </source>
</evidence>
<proteinExistence type="inferred from homology"/>
<dbReference type="InterPro" id="IPR049326">
    <property type="entry name" value="Rhodopsin_dom_fungi"/>
</dbReference>
<dbReference type="PANTHER" id="PTHR33048">
    <property type="entry name" value="PTH11-LIKE INTEGRAL MEMBRANE PROTEIN (AFU_ORTHOLOGUE AFUA_5G11245)"/>
    <property type="match status" value="1"/>
</dbReference>
<dbReference type="AlphaFoldDB" id="A0A2T3Z0P7"/>
<dbReference type="PANTHER" id="PTHR33048:SF47">
    <property type="entry name" value="INTEGRAL MEMBRANE PROTEIN-RELATED"/>
    <property type="match status" value="1"/>
</dbReference>
<dbReference type="Proteomes" id="UP000240493">
    <property type="component" value="Unassembled WGS sequence"/>
</dbReference>
<feature type="transmembrane region" description="Helical" evidence="6">
    <location>
        <begin position="277"/>
        <end position="296"/>
    </location>
</feature>
<evidence type="ECO:0000256" key="4">
    <source>
        <dbReference type="ARBA" id="ARBA00023136"/>
    </source>
</evidence>
<feature type="transmembrane region" description="Helical" evidence="6">
    <location>
        <begin position="123"/>
        <end position="144"/>
    </location>
</feature>
<comment type="subcellular location">
    <subcellularLocation>
        <location evidence="1">Membrane</location>
        <topology evidence="1">Multi-pass membrane protein</topology>
    </subcellularLocation>
</comment>
<keyword evidence="9" id="KW-1185">Reference proteome</keyword>
<dbReference type="Pfam" id="PF20684">
    <property type="entry name" value="Fung_rhodopsin"/>
    <property type="match status" value="1"/>
</dbReference>